<dbReference type="GO" id="GO:0016853">
    <property type="term" value="F:isomerase activity"/>
    <property type="evidence" value="ECO:0007669"/>
    <property type="project" value="UniProtKB-KW"/>
</dbReference>
<evidence type="ECO:0000256" key="9">
    <source>
        <dbReference type="ARBA" id="ARBA00023098"/>
    </source>
</evidence>
<comment type="similarity">
    <text evidence="3">In the N-terminal section; belongs to the enoyl-CoA hydratase/isomerase family.</text>
</comment>
<keyword evidence="13" id="KW-0511">Multifunctional enzyme</keyword>
<dbReference type="CDD" id="cd06558">
    <property type="entry name" value="crotonase-like"/>
    <property type="match status" value="1"/>
</dbReference>
<evidence type="ECO:0000256" key="1">
    <source>
        <dbReference type="ARBA" id="ARBA00004275"/>
    </source>
</evidence>
<comment type="catalytic activity">
    <reaction evidence="14">
        <text>a (3S)-3-hydroxyacyl-CoA + NAD(+) = a 3-oxoacyl-CoA + NADH + H(+)</text>
        <dbReference type="Rhea" id="RHEA:22432"/>
        <dbReference type="ChEBI" id="CHEBI:15378"/>
        <dbReference type="ChEBI" id="CHEBI:57318"/>
        <dbReference type="ChEBI" id="CHEBI:57540"/>
        <dbReference type="ChEBI" id="CHEBI:57945"/>
        <dbReference type="ChEBI" id="CHEBI:90726"/>
        <dbReference type="EC" id="1.1.1.35"/>
    </reaction>
</comment>
<dbReference type="SUPFAM" id="SSF51735">
    <property type="entry name" value="NAD(P)-binding Rossmann-fold domains"/>
    <property type="match status" value="1"/>
</dbReference>
<gene>
    <name evidence="18" type="ORF">E3O06_00720</name>
</gene>
<dbReference type="PANTHER" id="PTHR23309">
    <property type="entry name" value="3-HYDROXYACYL-COA DEHYROGENASE"/>
    <property type="match status" value="1"/>
</dbReference>
<keyword evidence="6" id="KW-0442">Lipid degradation</keyword>
<dbReference type="GO" id="GO:0004300">
    <property type="term" value="F:enoyl-CoA hydratase activity"/>
    <property type="evidence" value="ECO:0007669"/>
    <property type="project" value="UniProtKB-ARBA"/>
</dbReference>
<dbReference type="InterPro" id="IPR008927">
    <property type="entry name" value="6-PGluconate_DH-like_C_sf"/>
</dbReference>
<reference evidence="18 19" key="1">
    <citation type="submission" date="2019-03" db="EMBL/GenBank/DDBJ databases">
        <title>Genomics of glacier-inhabiting Cryobacterium strains.</title>
        <authorList>
            <person name="Liu Q."/>
            <person name="Xin Y.-H."/>
        </authorList>
    </citation>
    <scope>NUCLEOTIDE SEQUENCE [LARGE SCALE GENOMIC DNA]</scope>
    <source>
        <strain evidence="18 19">HLT2-23</strain>
    </source>
</reference>
<comment type="subunit">
    <text evidence="4">Monomer.</text>
</comment>
<comment type="pathway">
    <text evidence="2">Lipid metabolism; fatty acid beta-oxidation.</text>
</comment>
<evidence type="ECO:0000256" key="6">
    <source>
        <dbReference type="ARBA" id="ARBA00022963"/>
    </source>
</evidence>
<dbReference type="Gene3D" id="3.90.226.10">
    <property type="entry name" value="2-enoyl-CoA Hydratase, Chain A, domain 1"/>
    <property type="match status" value="1"/>
</dbReference>
<feature type="domain" description="3-hydroxyacyl-CoA dehydrogenase NAD binding" evidence="17">
    <location>
        <begin position="287"/>
        <end position="324"/>
    </location>
</feature>
<dbReference type="GO" id="GO:0003857">
    <property type="term" value="F:(3S)-3-hydroxyacyl-CoA dehydrogenase (NAD+) activity"/>
    <property type="evidence" value="ECO:0007669"/>
    <property type="project" value="UniProtKB-EC"/>
</dbReference>
<evidence type="ECO:0000256" key="8">
    <source>
        <dbReference type="ARBA" id="ARBA00023027"/>
    </source>
</evidence>
<dbReference type="AlphaFoldDB" id="A0A4R8V711"/>
<evidence type="ECO:0000256" key="13">
    <source>
        <dbReference type="ARBA" id="ARBA00023268"/>
    </source>
</evidence>
<keyword evidence="10" id="KW-0576">Peroxisome</keyword>
<comment type="caution">
    <text evidence="18">The sequence shown here is derived from an EMBL/GenBank/DDBJ whole genome shotgun (WGS) entry which is preliminary data.</text>
</comment>
<evidence type="ECO:0000256" key="15">
    <source>
        <dbReference type="RuleBase" id="RU003707"/>
    </source>
</evidence>
<evidence type="ECO:0000256" key="14">
    <source>
        <dbReference type="ARBA" id="ARBA00049556"/>
    </source>
</evidence>
<dbReference type="Pfam" id="PF02737">
    <property type="entry name" value="3HCDH_N"/>
    <property type="match status" value="2"/>
</dbReference>
<dbReference type="InterPro" id="IPR006176">
    <property type="entry name" value="3-OHacyl-CoA_DH_NAD-bd"/>
</dbReference>
<dbReference type="InterPro" id="IPR036291">
    <property type="entry name" value="NAD(P)-bd_dom_sf"/>
</dbReference>
<evidence type="ECO:0000256" key="3">
    <source>
        <dbReference type="ARBA" id="ARBA00008750"/>
    </source>
</evidence>
<dbReference type="Proteomes" id="UP000298173">
    <property type="component" value="Unassembled WGS sequence"/>
</dbReference>
<keyword evidence="7" id="KW-0560">Oxidoreductase</keyword>
<dbReference type="PROSITE" id="PS00166">
    <property type="entry name" value="ENOYL_COA_HYDRATASE"/>
    <property type="match status" value="1"/>
</dbReference>
<evidence type="ECO:0000259" key="16">
    <source>
        <dbReference type="Pfam" id="PF00725"/>
    </source>
</evidence>
<organism evidence="18 19">
    <name type="scientific">Cryobacterium glaciale</name>
    <dbReference type="NCBI Taxonomy" id="1259145"/>
    <lineage>
        <taxon>Bacteria</taxon>
        <taxon>Bacillati</taxon>
        <taxon>Actinomycetota</taxon>
        <taxon>Actinomycetes</taxon>
        <taxon>Micrococcales</taxon>
        <taxon>Microbacteriaceae</taxon>
        <taxon>Cryobacterium</taxon>
    </lineage>
</organism>
<keyword evidence="5" id="KW-0276">Fatty acid metabolism</keyword>
<dbReference type="InterPro" id="IPR001753">
    <property type="entry name" value="Enoyl-CoA_hydra/iso"/>
</dbReference>
<dbReference type="InterPro" id="IPR029045">
    <property type="entry name" value="ClpP/crotonase-like_dom_sf"/>
</dbReference>
<comment type="similarity">
    <text evidence="15">Belongs to the enoyl-CoA hydratase/isomerase family.</text>
</comment>
<feature type="domain" description="3-hydroxyacyl-CoA dehydrogenase NAD binding" evidence="17">
    <location>
        <begin position="327"/>
        <end position="439"/>
    </location>
</feature>
<accession>A0A4R8V711</accession>
<dbReference type="SUPFAM" id="SSF48179">
    <property type="entry name" value="6-phosphogluconate dehydrogenase C-terminal domain-like"/>
    <property type="match status" value="2"/>
</dbReference>
<evidence type="ECO:0000256" key="10">
    <source>
        <dbReference type="ARBA" id="ARBA00023140"/>
    </source>
</evidence>
<dbReference type="GO" id="GO:0006635">
    <property type="term" value="P:fatty acid beta-oxidation"/>
    <property type="evidence" value="ECO:0007669"/>
    <property type="project" value="UniProtKB-UniPathway"/>
</dbReference>
<dbReference type="Pfam" id="PF00378">
    <property type="entry name" value="ECH_1"/>
    <property type="match status" value="1"/>
</dbReference>
<protein>
    <recommendedName>
        <fullName evidence="20">3-hydroxyacyl-CoA dehydrogenase</fullName>
    </recommendedName>
</protein>
<keyword evidence="12" id="KW-0456">Lyase</keyword>
<keyword evidence="8" id="KW-0520">NAD</keyword>
<dbReference type="Gene3D" id="1.10.1040.50">
    <property type="match status" value="1"/>
</dbReference>
<keyword evidence="19" id="KW-1185">Reference proteome</keyword>
<keyword evidence="9" id="KW-0443">Lipid metabolism</keyword>
<dbReference type="InterPro" id="IPR006108">
    <property type="entry name" value="3HC_DH_C"/>
</dbReference>
<evidence type="ECO:0000256" key="12">
    <source>
        <dbReference type="ARBA" id="ARBA00023239"/>
    </source>
</evidence>
<evidence type="ECO:0000256" key="5">
    <source>
        <dbReference type="ARBA" id="ARBA00022832"/>
    </source>
</evidence>
<evidence type="ECO:0000256" key="7">
    <source>
        <dbReference type="ARBA" id="ARBA00023002"/>
    </source>
</evidence>
<dbReference type="GO" id="GO:0070403">
    <property type="term" value="F:NAD+ binding"/>
    <property type="evidence" value="ECO:0007669"/>
    <property type="project" value="InterPro"/>
</dbReference>
<proteinExistence type="inferred from homology"/>
<comment type="subcellular location">
    <subcellularLocation>
        <location evidence="1">Peroxisome</location>
    </subcellularLocation>
</comment>
<dbReference type="SUPFAM" id="SSF52096">
    <property type="entry name" value="ClpP/crotonase"/>
    <property type="match status" value="1"/>
</dbReference>
<evidence type="ECO:0008006" key="20">
    <source>
        <dbReference type="Google" id="ProtNLM"/>
    </source>
</evidence>
<evidence type="ECO:0000256" key="11">
    <source>
        <dbReference type="ARBA" id="ARBA00023235"/>
    </source>
</evidence>
<evidence type="ECO:0000313" key="19">
    <source>
        <dbReference type="Proteomes" id="UP000298173"/>
    </source>
</evidence>
<keyword evidence="11" id="KW-0413">Isomerase</keyword>
<dbReference type="Pfam" id="PF00725">
    <property type="entry name" value="3HCDH"/>
    <property type="match status" value="1"/>
</dbReference>
<dbReference type="EMBL" id="SOEY01000002">
    <property type="protein sequence ID" value="TFB77311.1"/>
    <property type="molecule type" value="Genomic_DNA"/>
</dbReference>
<evidence type="ECO:0000256" key="4">
    <source>
        <dbReference type="ARBA" id="ARBA00011245"/>
    </source>
</evidence>
<feature type="domain" description="3-hydroxyacyl-CoA dehydrogenase C-terminal" evidence="16">
    <location>
        <begin position="444"/>
        <end position="537"/>
    </location>
</feature>
<evidence type="ECO:0000259" key="17">
    <source>
        <dbReference type="Pfam" id="PF02737"/>
    </source>
</evidence>
<sequence length="668" mass="70774">MPIVSTSVENSTAVLVIDNPPVNMGNTAMRTALLEAITALEGRTDVLNVVITTAGRHFYAGSDIAEFDGPPSEPQLPAVIAALEALPVPVVAAITGLALGGGLEFALGCDARVGDTSARVGFPEVTLGFLPGAGGTVRTPRLTGIPKAIDLIATARQIDADEALSLGILDRVVPPDELLDAAIAYARSMPAKRLVRDLPLAPAARTQIDAAVALLPKRSRPNILEAVALIEQSAHLSGPEALVLEREAFHRLRVSDEATNLRYLFFARRAAAKDLRTTASPRKVRSVGIAGAGTMGSSLARAFAAAGYDVTVYDPNAAAVARVNEITGVSGTDALSGLAKADLVVDAVFEDMQVKTALFREIEEHVRADTILVSNTSYLDLAELSRSLAKTSRFAGLHFFNPADRNPLVEVIRAPHTDDATIATLSVVVSRLGKTPISAGMGDGFVANRIYAAYRSQAEFLVQDGASPQQVDAALISFGFPIGPFAVGDLSGLNIAWSRHKRLAATRDPRQRYVTIADQLCELGRFGKKSGSGWYRYGADQPRGVPDPRTDALIQADRVAHGISPRDIDDEEIRSRIFAAMLCAAASLMQSGTVQRASDIDVALTEGFAFPRHVGGPIRHLARMPHAELVDTLAATYRSCSITFAIAAPAVNGELPEAISVLLRQVAP</sequence>
<dbReference type="OrthoDB" id="3229174at2"/>
<dbReference type="UniPathway" id="UPA00659"/>
<name>A0A4R8V711_9MICO</name>
<dbReference type="InterPro" id="IPR018376">
    <property type="entry name" value="Enoyl-CoA_hyd/isom_CS"/>
</dbReference>
<evidence type="ECO:0000256" key="2">
    <source>
        <dbReference type="ARBA" id="ARBA00005005"/>
    </source>
</evidence>
<evidence type="ECO:0000313" key="18">
    <source>
        <dbReference type="EMBL" id="TFB77311.1"/>
    </source>
</evidence>
<dbReference type="PANTHER" id="PTHR23309:SF49">
    <property type="entry name" value="PEROXISOMAL BIFUNCTIONAL ENZYME"/>
    <property type="match status" value="1"/>
</dbReference>
<dbReference type="Gene3D" id="3.40.50.720">
    <property type="entry name" value="NAD(P)-binding Rossmann-like Domain"/>
    <property type="match status" value="2"/>
</dbReference>